<gene>
    <name evidence="1" type="ORF">MTP16_22680</name>
</gene>
<dbReference type="Proteomes" id="UP000831390">
    <property type="component" value="Chromosome"/>
</dbReference>
<evidence type="ECO:0000313" key="1">
    <source>
        <dbReference type="EMBL" id="UOE33906.1"/>
    </source>
</evidence>
<evidence type="ECO:0000313" key="2">
    <source>
        <dbReference type="Proteomes" id="UP000831390"/>
    </source>
</evidence>
<dbReference type="RefSeq" id="WP_243514372.1">
    <property type="nucleotide sequence ID" value="NZ_CP094534.1"/>
</dbReference>
<name>A0ABY4B428_9BACT</name>
<keyword evidence="2" id="KW-1185">Reference proteome</keyword>
<dbReference type="InterPro" id="IPR012340">
    <property type="entry name" value="NA-bd_OB-fold"/>
</dbReference>
<dbReference type="SUPFAM" id="SSF50249">
    <property type="entry name" value="Nucleic acid-binding proteins"/>
    <property type="match status" value="1"/>
</dbReference>
<reference evidence="1 2" key="1">
    <citation type="submission" date="2022-03" db="EMBL/GenBank/DDBJ databases">
        <title>Hymenobactersp. isolated from the air.</title>
        <authorList>
            <person name="Won M."/>
            <person name="Kwon S.-W."/>
        </authorList>
    </citation>
    <scope>NUCLEOTIDE SEQUENCE [LARGE SCALE GENOMIC DNA]</scope>
    <source>
        <strain evidence="1 2">KACC 22596</strain>
    </source>
</reference>
<dbReference type="EMBL" id="CP094534">
    <property type="protein sequence ID" value="UOE33906.1"/>
    <property type="molecule type" value="Genomic_DNA"/>
</dbReference>
<protein>
    <recommendedName>
        <fullName evidence="3">S1 motif domain-containing protein</fullName>
    </recommendedName>
</protein>
<evidence type="ECO:0008006" key="3">
    <source>
        <dbReference type="Google" id="ProtNLM"/>
    </source>
</evidence>
<organism evidence="1 2">
    <name type="scientific">Hymenobacter monticola</name>
    <dbReference type="NCBI Taxonomy" id="1705399"/>
    <lineage>
        <taxon>Bacteria</taxon>
        <taxon>Pseudomonadati</taxon>
        <taxon>Bacteroidota</taxon>
        <taxon>Cytophagia</taxon>
        <taxon>Cytophagales</taxon>
        <taxon>Hymenobacteraceae</taxon>
        <taxon>Hymenobacter</taxon>
    </lineage>
</organism>
<proteinExistence type="predicted"/>
<accession>A0ABY4B428</accession>
<sequence length="124" mass="13459">MELEETADAYYEGGMFFKPGFGIDEWEALKQRLPVGSIITGKVVHQALFGVFIDAGLGFPVLMRVTEFGIIKPSGLTFPDDYPALGGAISGQFCGFDEGNRQLAVCRLGLEIVHPDADSNGFLR</sequence>